<dbReference type="RefSeq" id="WP_167303166.1">
    <property type="nucleotide sequence ID" value="NZ_JAASQR010000002.1"/>
</dbReference>
<proteinExistence type="predicted"/>
<accession>A0A846MH19</accession>
<dbReference type="Proteomes" id="UP000576821">
    <property type="component" value="Unassembled WGS sequence"/>
</dbReference>
<sequence>MTVTELLVTAFNAGMANDVELHEKWIWVTHKLAADSGVAHMGAVASDSRLDMLLRVMELERLERLKAAEAGEVDFADDIFMSLSECWVLRAYEVIRATWERHGRPKEGKIYTLVERLGLVRMPIAKGEIQQAKKAPGPILLVNIDGSEIKPYAADGSYVMPRGICGATGAALWIVANIKSGGSVEICRRDLSNEFLGLFD</sequence>
<organism evidence="1 2">
    <name type="scientific">Sphingobium vermicomposti</name>
    <dbReference type="NCBI Taxonomy" id="529005"/>
    <lineage>
        <taxon>Bacteria</taxon>
        <taxon>Pseudomonadati</taxon>
        <taxon>Pseudomonadota</taxon>
        <taxon>Alphaproteobacteria</taxon>
        <taxon>Sphingomonadales</taxon>
        <taxon>Sphingomonadaceae</taxon>
        <taxon>Sphingobium</taxon>
    </lineage>
</organism>
<gene>
    <name evidence="1" type="ORF">FHS54_001522</name>
</gene>
<keyword evidence="2" id="KW-1185">Reference proteome</keyword>
<dbReference type="EMBL" id="JAASQR010000002">
    <property type="protein sequence ID" value="NIJ16556.1"/>
    <property type="molecule type" value="Genomic_DNA"/>
</dbReference>
<evidence type="ECO:0000313" key="2">
    <source>
        <dbReference type="Proteomes" id="UP000576821"/>
    </source>
</evidence>
<evidence type="ECO:0000313" key="1">
    <source>
        <dbReference type="EMBL" id="NIJ16556.1"/>
    </source>
</evidence>
<comment type="caution">
    <text evidence="1">The sequence shown here is derived from an EMBL/GenBank/DDBJ whole genome shotgun (WGS) entry which is preliminary data.</text>
</comment>
<reference evidence="1 2" key="1">
    <citation type="submission" date="2020-03" db="EMBL/GenBank/DDBJ databases">
        <title>Genomic Encyclopedia of Type Strains, Phase IV (KMG-IV): sequencing the most valuable type-strain genomes for metagenomic binning, comparative biology and taxonomic classification.</title>
        <authorList>
            <person name="Goeker M."/>
        </authorList>
    </citation>
    <scope>NUCLEOTIDE SEQUENCE [LARGE SCALE GENOMIC DNA]</scope>
    <source>
        <strain evidence="1 2">DSM 21299</strain>
    </source>
</reference>
<protein>
    <submittedName>
        <fullName evidence="1">Uncharacterized protein</fullName>
    </submittedName>
</protein>
<dbReference type="AlphaFoldDB" id="A0A846MH19"/>
<name>A0A846MH19_9SPHN</name>